<accession>A0A0F9DMH7</accession>
<proteinExistence type="predicted"/>
<protein>
    <submittedName>
        <fullName evidence="1">Uncharacterized protein</fullName>
    </submittedName>
</protein>
<sequence>MTTYLVQTTRNGEPWGHFFYDDEDSARQAAAALLFPNHECDRVTRRRYKRLWRKGRYRQAVRMWNSGRFTYQAHVFKITVDSPSESFMRLLETAFHYDRKK</sequence>
<dbReference type="AlphaFoldDB" id="A0A0F9DMH7"/>
<dbReference type="EMBL" id="LAZR01028354">
    <property type="protein sequence ID" value="KKL62874.1"/>
    <property type="molecule type" value="Genomic_DNA"/>
</dbReference>
<comment type="caution">
    <text evidence="1">The sequence shown here is derived from an EMBL/GenBank/DDBJ whole genome shotgun (WGS) entry which is preliminary data.</text>
</comment>
<reference evidence="1" key="1">
    <citation type="journal article" date="2015" name="Nature">
        <title>Complex archaea that bridge the gap between prokaryotes and eukaryotes.</title>
        <authorList>
            <person name="Spang A."/>
            <person name="Saw J.H."/>
            <person name="Jorgensen S.L."/>
            <person name="Zaremba-Niedzwiedzka K."/>
            <person name="Martijn J."/>
            <person name="Lind A.E."/>
            <person name="van Eijk R."/>
            <person name="Schleper C."/>
            <person name="Guy L."/>
            <person name="Ettema T.J."/>
        </authorList>
    </citation>
    <scope>NUCLEOTIDE SEQUENCE</scope>
</reference>
<organism evidence="1">
    <name type="scientific">marine sediment metagenome</name>
    <dbReference type="NCBI Taxonomy" id="412755"/>
    <lineage>
        <taxon>unclassified sequences</taxon>
        <taxon>metagenomes</taxon>
        <taxon>ecological metagenomes</taxon>
    </lineage>
</organism>
<name>A0A0F9DMH7_9ZZZZ</name>
<gene>
    <name evidence="1" type="ORF">LCGC14_2180780</name>
</gene>
<evidence type="ECO:0000313" key="1">
    <source>
        <dbReference type="EMBL" id="KKL62874.1"/>
    </source>
</evidence>